<evidence type="ECO:0000256" key="2">
    <source>
        <dbReference type="ARBA" id="ARBA00022475"/>
    </source>
</evidence>
<keyword evidence="2 10" id="KW-1003">Cell membrane</keyword>
<keyword evidence="12" id="KW-1185">Reference proteome</keyword>
<comment type="similarity">
    <text evidence="7 10">Belongs to the fluoride channel Fluc/FEX (TC 1.A.43) family.</text>
</comment>
<sequence>MNVRMAIVIGGALGALSRYGLSRLFPYHLHGAWPWATFICNITGSFALGLLFAAVVRYGLSSIWREAIGTGFIGAYTTFSAFSLEVFQLFRDGAIGVALMYSAGSMLMAAVAAAVGPVLLPPRMKEEA</sequence>
<dbReference type="GO" id="GO:0005886">
    <property type="term" value="C:plasma membrane"/>
    <property type="evidence" value="ECO:0007669"/>
    <property type="project" value="UniProtKB-SubCell"/>
</dbReference>
<protein>
    <recommendedName>
        <fullName evidence="10">Fluoride-specific ion channel FluC</fullName>
    </recommendedName>
</protein>
<feature type="binding site" evidence="10">
    <location>
        <position position="77"/>
    </location>
    <ligand>
        <name>Na(+)</name>
        <dbReference type="ChEBI" id="CHEBI:29101"/>
        <note>structural</note>
    </ligand>
</feature>
<feature type="transmembrane region" description="Helical" evidence="10">
    <location>
        <begin position="32"/>
        <end position="55"/>
    </location>
</feature>
<dbReference type="RefSeq" id="WP_183604449.1">
    <property type="nucleotide sequence ID" value="NZ_JACHXK010000031.1"/>
</dbReference>
<feature type="binding site" evidence="10">
    <location>
        <position position="74"/>
    </location>
    <ligand>
        <name>Na(+)</name>
        <dbReference type="ChEBI" id="CHEBI:29101"/>
        <note>structural</note>
    </ligand>
</feature>
<keyword evidence="3 10" id="KW-0812">Transmembrane</keyword>
<dbReference type="HAMAP" id="MF_00454">
    <property type="entry name" value="FluC"/>
    <property type="match status" value="1"/>
</dbReference>
<proteinExistence type="inferred from homology"/>
<evidence type="ECO:0000256" key="4">
    <source>
        <dbReference type="ARBA" id="ARBA00022989"/>
    </source>
</evidence>
<comment type="function">
    <text evidence="9 10">Fluoride-specific ion channel. Important for reducing fluoride concentration in the cell, thus reducing its toxicity.</text>
</comment>
<keyword evidence="6 10" id="KW-0407">Ion channel</keyword>
<dbReference type="InterPro" id="IPR003691">
    <property type="entry name" value="FluC"/>
</dbReference>
<dbReference type="EMBL" id="JACHXK010000031">
    <property type="protein sequence ID" value="MBB3114414.1"/>
    <property type="molecule type" value="Genomic_DNA"/>
</dbReference>
<reference evidence="11 12" key="1">
    <citation type="submission" date="2020-08" db="EMBL/GenBank/DDBJ databases">
        <title>Genomic Encyclopedia of Type Strains, Phase III (KMG-III): the genomes of soil and plant-associated and newly described type strains.</title>
        <authorList>
            <person name="Whitman W."/>
        </authorList>
    </citation>
    <scope>NUCLEOTIDE SEQUENCE [LARGE SCALE GENOMIC DNA]</scope>
    <source>
        <strain evidence="11 12">CECT 5862</strain>
    </source>
</reference>
<evidence type="ECO:0000256" key="3">
    <source>
        <dbReference type="ARBA" id="ARBA00022692"/>
    </source>
</evidence>
<feature type="transmembrane region" description="Helical" evidence="10">
    <location>
        <begin position="99"/>
        <end position="120"/>
    </location>
</feature>
<comment type="activity regulation">
    <text evidence="10">Na(+) is not transported, but it plays an essential structural role and its presence is essential for fluoride channel function.</text>
</comment>
<evidence type="ECO:0000313" key="11">
    <source>
        <dbReference type="EMBL" id="MBB3114414.1"/>
    </source>
</evidence>
<dbReference type="AlphaFoldDB" id="A0A7W5B597"/>
<name>A0A7W5B597_9BACL</name>
<keyword evidence="4 10" id="KW-1133">Transmembrane helix</keyword>
<dbReference type="NCBIfam" id="TIGR00494">
    <property type="entry name" value="crcB"/>
    <property type="match status" value="1"/>
</dbReference>
<evidence type="ECO:0000256" key="10">
    <source>
        <dbReference type="HAMAP-Rule" id="MF_00454"/>
    </source>
</evidence>
<dbReference type="GO" id="GO:0046872">
    <property type="term" value="F:metal ion binding"/>
    <property type="evidence" value="ECO:0007669"/>
    <property type="project" value="UniProtKB-KW"/>
</dbReference>
<keyword evidence="10" id="KW-0813">Transport</keyword>
<evidence type="ECO:0000256" key="6">
    <source>
        <dbReference type="ARBA" id="ARBA00023303"/>
    </source>
</evidence>
<dbReference type="Pfam" id="PF02537">
    <property type="entry name" value="CRCB"/>
    <property type="match status" value="1"/>
</dbReference>
<evidence type="ECO:0000313" key="12">
    <source>
        <dbReference type="Proteomes" id="UP000570361"/>
    </source>
</evidence>
<comment type="catalytic activity">
    <reaction evidence="8">
        <text>fluoride(in) = fluoride(out)</text>
        <dbReference type="Rhea" id="RHEA:76159"/>
        <dbReference type="ChEBI" id="CHEBI:17051"/>
    </reaction>
    <physiologicalReaction direction="left-to-right" evidence="8">
        <dbReference type="Rhea" id="RHEA:76160"/>
    </physiologicalReaction>
</comment>
<organism evidence="11 12">
    <name type="scientific">Paenibacillus phyllosphaerae</name>
    <dbReference type="NCBI Taxonomy" id="274593"/>
    <lineage>
        <taxon>Bacteria</taxon>
        <taxon>Bacillati</taxon>
        <taxon>Bacillota</taxon>
        <taxon>Bacilli</taxon>
        <taxon>Bacillales</taxon>
        <taxon>Paenibacillaceae</taxon>
        <taxon>Paenibacillus</taxon>
    </lineage>
</organism>
<keyword evidence="10" id="KW-0406">Ion transport</keyword>
<keyword evidence="10" id="KW-0479">Metal-binding</keyword>
<evidence type="ECO:0000256" key="9">
    <source>
        <dbReference type="ARBA" id="ARBA00049940"/>
    </source>
</evidence>
<dbReference type="GO" id="GO:0140114">
    <property type="term" value="P:cellular detoxification of fluoride"/>
    <property type="evidence" value="ECO:0007669"/>
    <property type="project" value="UniProtKB-UniRule"/>
</dbReference>
<accession>A0A7W5B597</accession>
<dbReference type="PANTHER" id="PTHR28259">
    <property type="entry name" value="FLUORIDE EXPORT PROTEIN 1-RELATED"/>
    <property type="match status" value="1"/>
</dbReference>
<evidence type="ECO:0000256" key="8">
    <source>
        <dbReference type="ARBA" id="ARBA00035585"/>
    </source>
</evidence>
<keyword evidence="10" id="KW-0915">Sodium</keyword>
<dbReference type="GO" id="GO:0062054">
    <property type="term" value="F:fluoride channel activity"/>
    <property type="evidence" value="ECO:0007669"/>
    <property type="project" value="UniProtKB-UniRule"/>
</dbReference>
<dbReference type="PANTHER" id="PTHR28259:SF1">
    <property type="entry name" value="FLUORIDE EXPORT PROTEIN 1-RELATED"/>
    <property type="match status" value="1"/>
</dbReference>
<comment type="subcellular location">
    <subcellularLocation>
        <location evidence="1 10">Cell membrane</location>
        <topology evidence="1 10">Multi-pass membrane protein</topology>
    </subcellularLocation>
</comment>
<gene>
    <name evidence="10" type="primary">fluC</name>
    <name evidence="10" type="synonym">crcB</name>
    <name evidence="11" type="ORF">FHS18_006535</name>
</gene>
<evidence type="ECO:0000256" key="7">
    <source>
        <dbReference type="ARBA" id="ARBA00035120"/>
    </source>
</evidence>
<evidence type="ECO:0000256" key="1">
    <source>
        <dbReference type="ARBA" id="ARBA00004651"/>
    </source>
</evidence>
<evidence type="ECO:0000256" key="5">
    <source>
        <dbReference type="ARBA" id="ARBA00023136"/>
    </source>
</evidence>
<feature type="transmembrane region" description="Helical" evidence="10">
    <location>
        <begin position="67"/>
        <end position="87"/>
    </location>
</feature>
<comment type="caution">
    <text evidence="11">The sequence shown here is derived from an EMBL/GenBank/DDBJ whole genome shotgun (WGS) entry which is preliminary data.</text>
</comment>
<keyword evidence="5 10" id="KW-0472">Membrane</keyword>
<dbReference type="Proteomes" id="UP000570361">
    <property type="component" value="Unassembled WGS sequence"/>
</dbReference>